<organism evidence="1 2">
    <name type="scientific">Cotesia glomerata</name>
    <name type="common">Lepidopteran parasitic wasp</name>
    <name type="synonym">Apanteles glomeratus</name>
    <dbReference type="NCBI Taxonomy" id="32391"/>
    <lineage>
        <taxon>Eukaryota</taxon>
        <taxon>Metazoa</taxon>
        <taxon>Ecdysozoa</taxon>
        <taxon>Arthropoda</taxon>
        <taxon>Hexapoda</taxon>
        <taxon>Insecta</taxon>
        <taxon>Pterygota</taxon>
        <taxon>Neoptera</taxon>
        <taxon>Endopterygota</taxon>
        <taxon>Hymenoptera</taxon>
        <taxon>Apocrita</taxon>
        <taxon>Ichneumonoidea</taxon>
        <taxon>Braconidae</taxon>
        <taxon>Microgastrinae</taxon>
        <taxon>Cotesia</taxon>
    </lineage>
</organism>
<name>A0AAV7IVR8_COTGL</name>
<evidence type="ECO:0000313" key="2">
    <source>
        <dbReference type="Proteomes" id="UP000826195"/>
    </source>
</evidence>
<reference evidence="1 2" key="1">
    <citation type="journal article" date="2021" name="J. Hered.">
        <title>A chromosome-level genome assembly of the parasitoid wasp, Cotesia glomerata (Hymenoptera: Braconidae).</title>
        <authorList>
            <person name="Pinto B.J."/>
            <person name="Weis J.J."/>
            <person name="Gamble T."/>
            <person name="Ode P.J."/>
            <person name="Paul R."/>
            <person name="Zaspel J.M."/>
        </authorList>
    </citation>
    <scope>NUCLEOTIDE SEQUENCE [LARGE SCALE GENOMIC DNA]</scope>
    <source>
        <strain evidence="1">CgM1</strain>
    </source>
</reference>
<dbReference type="AlphaFoldDB" id="A0AAV7IVR8"/>
<protein>
    <submittedName>
        <fullName evidence="1">Uncharacterized protein</fullName>
    </submittedName>
</protein>
<comment type="caution">
    <text evidence="1">The sequence shown here is derived from an EMBL/GenBank/DDBJ whole genome shotgun (WGS) entry which is preliminary data.</text>
</comment>
<proteinExistence type="predicted"/>
<gene>
    <name evidence="1" type="ORF">KQX54_021653</name>
</gene>
<evidence type="ECO:0000313" key="1">
    <source>
        <dbReference type="EMBL" id="KAH0568954.1"/>
    </source>
</evidence>
<dbReference type="Proteomes" id="UP000826195">
    <property type="component" value="Unassembled WGS sequence"/>
</dbReference>
<sequence length="157" mass="17897">MRGSVSSGVNVRWISGLVDKTEARSLFSVSARHPGKSAQTRSTRRSMPLQGLHSIHIEYLFYHYQLPEITMDRYIQRTQTQTLFHGMSLLRKILNGRDGQSRIYRQSSMVGIYSDDHRDGESCFGLFIAGGICRNLKKKLEGQGKKFLGKFGWIGLR</sequence>
<accession>A0AAV7IVR8</accession>
<dbReference type="EMBL" id="JAHXZJ010000001">
    <property type="protein sequence ID" value="KAH0568954.1"/>
    <property type="molecule type" value="Genomic_DNA"/>
</dbReference>
<keyword evidence="2" id="KW-1185">Reference proteome</keyword>